<comment type="similarity">
    <text evidence="8">Belongs to the CWC16 family. YJU2 subfamily.</text>
</comment>
<evidence type="ECO:0000256" key="6">
    <source>
        <dbReference type="ARBA" id="ARBA00023187"/>
    </source>
</evidence>
<keyword evidence="2" id="KW-0507">mRNA processing</keyword>
<dbReference type="Proteomes" id="UP000310189">
    <property type="component" value="Unassembled WGS sequence"/>
</dbReference>
<dbReference type="HAMAP" id="MF_03226">
    <property type="entry name" value="YJU2"/>
    <property type="match status" value="1"/>
</dbReference>
<feature type="binding site" evidence="8">
    <location>
        <position position="80"/>
    </location>
    <ligand>
        <name>Zn(2+)</name>
        <dbReference type="ChEBI" id="CHEBI:29105"/>
    </ligand>
</feature>
<evidence type="ECO:0000256" key="3">
    <source>
        <dbReference type="ARBA" id="ARBA00022723"/>
    </source>
</evidence>
<dbReference type="OrthoDB" id="674963at2759"/>
<dbReference type="GO" id="GO:0000349">
    <property type="term" value="P:generation of catalytic spliceosome for first transesterification step"/>
    <property type="evidence" value="ECO:0007669"/>
    <property type="project" value="UniProtKB-UniRule"/>
</dbReference>
<dbReference type="Pfam" id="PF04502">
    <property type="entry name" value="Saf4_Yju2"/>
    <property type="match status" value="1"/>
</dbReference>
<dbReference type="PANTHER" id="PTHR12111:SF1">
    <property type="entry name" value="SPLICING FACTOR YJU2"/>
    <property type="match status" value="1"/>
</dbReference>
<keyword evidence="5 8" id="KW-0862">Zinc</keyword>
<feature type="compositionally biased region" description="Basic and acidic residues" evidence="9">
    <location>
        <begin position="229"/>
        <end position="239"/>
    </location>
</feature>
<keyword evidence="6" id="KW-0508">mRNA splicing</keyword>
<evidence type="ECO:0000256" key="2">
    <source>
        <dbReference type="ARBA" id="ARBA00022664"/>
    </source>
</evidence>
<organism evidence="10 11">
    <name type="scientific">Wallemia hederae</name>
    <dbReference type="NCBI Taxonomy" id="1540922"/>
    <lineage>
        <taxon>Eukaryota</taxon>
        <taxon>Fungi</taxon>
        <taxon>Dikarya</taxon>
        <taxon>Basidiomycota</taxon>
        <taxon>Wallemiomycotina</taxon>
        <taxon>Wallemiomycetes</taxon>
        <taxon>Wallemiales</taxon>
        <taxon>Wallemiaceae</taxon>
        <taxon>Wallemia</taxon>
    </lineage>
</organism>
<name>A0A4T0FM88_9BASI</name>
<evidence type="ECO:0000256" key="9">
    <source>
        <dbReference type="SAM" id="MobiDB-lite"/>
    </source>
</evidence>
<dbReference type="GO" id="GO:0046872">
    <property type="term" value="F:metal ion binding"/>
    <property type="evidence" value="ECO:0007669"/>
    <property type="project" value="UniProtKB-KW"/>
</dbReference>
<dbReference type="PANTHER" id="PTHR12111">
    <property type="entry name" value="SPLICING FACTOR YJU2"/>
    <property type="match status" value="1"/>
</dbReference>
<keyword evidence="7 8" id="KW-0539">Nucleus</keyword>
<dbReference type="InterPro" id="IPR043701">
    <property type="entry name" value="Yju2"/>
</dbReference>
<comment type="function">
    <text evidence="8">Part of the spliceosome which catalyzes two sequential transesterification reactions, first the excision of the non-coding intron from pre-mRNA and then the ligation of the coding exons to form the mature mRNA. Plays a role in stabilizing the structure of the spliceosome catalytic core and docking of the branch helix into the active site, producing 5'-exon and lariat intron-3'-intermediates.</text>
</comment>
<proteinExistence type="inferred from homology"/>
<feature type="region of interest" description="Disordered" evidence="9">
    <location>
        <begin position="214"/>
        <end position="287"/>
    </location>
</feature>
<protein>
    <recommendedName>
        <fullName evidence="8">Splicing factor YJU2</fullName>
    </recommendedName>
</protein>
<comment type="subunit">
    <text evidence="8">Component of the spliceosome. Present in the activated B complex, the catalytically activated B* complex which catalyzes the branching, the catalytic step 1 C complex catalyzing the exon ligation, and the postcatalytic P complex containing the ligated exons (mRNA) and the excised lariat intron.</text>
</comment>
<evidence type="ECO:0000256" key="1">
    <source>
        <dbReference type="ARBA" id="ARBA00004123"/>
    </source>
</evidence>
<evidence type="ECO:0000256" key="7">
    <source>
        <dbReference type="ARBA" id="ARBA00023242"/>
    </source>
</evidence>
<evidence type="ECO:0000313" key="11">
    <source>
        <dbReference type="Proteomes" id="UP000310189"/>
    </source>
</evidence>
<evidence type="ECO:0000256" key="5">
    <source>
        <dbReference type="ARBA" id="ARBA00022833"/>
    </source>
</evidence>
<gene>
    <name evidence="10" type="ORF">E3P99_02067</name>
</gene>
<feature type="binding site" evidence="8">
    <location>
        <position position="83"/>
    </location>
    <ligand>
        <name>Zn(2+)</name>
        <dbReference type="ChEBI" id="CHEBI:29105"/>
    </ligand>
</feature>
<dbReference type="GO" id="GO:0071006">
    <property type="term" value="C:U2-type catalytic step 1 spliceosome"/>
    <property type="evidence" value="ECO:0007669"/>
    <property type="project" value="UniProtKB-UniRule"/>
</dbReference>
<comment type="subcellular location">
    <subcellularLocation>
        <location evidence="1 8">Nucleus</location>
    </subcellularLocation>
</comment>
<keyword evidence="4 8" id="KW-0747">Spliceosome</keyword>
<dbReference type="EMBL" id="SPNW01000027">
    <property type="protein sequence ID" value="TIA89459.1"/>
    <property type="molecule type" value="Genomic_DNA"/>
</dbReference>
<sequence length="287" mass="33051">MADRKVLNKYYPPDYDPSIIPRMKRGKERQQQVRLMTPYSMRCLKCGEFIYRGKKFNARKEEAKGEDYFGIKVFRFYIKCPLCSSEITFKTDPKNTDYAAEHGASRNYDNSIQKEPKRDLDELAKADEDDVDSIQEDPMKQLEQRTLESKREMEIMDALSDIRTRNAKNERVDVHDVLSKVGKRSTQELNEEDVRKIELEQQDEDEVAKVFGKIKRSAGTDQDNDEEESHISVKRKLDEPTLESLLSDKARQCLKPATTPAAPAAAPAQKKKKESKLGVKLGVKVKK</sequence>
<feature type="compositionally biased region" description="Low complexity" evidence="9">
    <location>
        <begin position="255"/>
        <end position="268"/>
    </location>
</feature>
<dbReference type="InterPro" id="IPR007590">
    <property type="entry name" value="Saf4/Yju2"/>
</dbReference>
<evidence type="ECO:0000256" key="8">
    <source>
        <dbReference type="HAMAP-Rule" id="MF_03226"/>
    </source>
</evidence>
<feature type="binding site" evidence="8">
    <location>
        <position position="43"/>
    </location>
    <ligand>
        <name>Zn(2+)</name>
        <dbReference type="ChEBI" id="CHEBI:29105"/>
    </ligand>
</feature>
<feature type="compositionally biased region" description="Low complexity" evidence="9">
    <location>
        <begin position="278"/>
        <end position="287"/>
    </location>
</feature>
<comment type="caution">
    <text evidence="10">The sequence shown here is derived from an EMBL/GenBank/DDBJ whole genome shotgun (WGS) entry which is preliminary data.</text>
</comment>
<feature type="binding site" evidence="8">
    <location>
        <position position="46"/>
    </location>
    <ligand>
        <name>Zn(2+)</name>
        <dbReference type="ChEBI" id="CHEBI:29105"/>
    </ligand>
</feature>
<accession>A0A4T0FM88</accession>
<reference evidence="10 11" key="1">
    <citation type="submission" date="2019-03" db="EMBL/GenBank/DDBJ databases">
        <title>Sequencing 23 genomes of Wallemia ichthyophaga.</title>
        <authorList>
            <person name="Gostincar C."/>
        </authorList>
    </citation>
    <scope>NUCLEOTIDE SEQUENCE [LARGE SCALE GENOMIC DNA]</scope>
    <source>
        <strain evidence="10 11">EXF-5753</strain>
    </source>
</reference>
<keyword evidence="3 8" id="KW-0479">Metal-binding</keyword>
<dbReference type="AlphaFoldDB" id="A0A4T0FM88"/>
<evidence type="ECO:0000313" key="10">
    <source>
        <dbReference type="EMBL" id="TIA89459.1"/>
    </source>
</evidence>
<keyword evidence="11" id="KW-1185">Reference proteome</keyword>
<evidence type="ECO:0000256" key="4">
    <source>
        <dbReference type="ARBA" id="ARBA00022728"/>
    </source>
</evidence>